<evidence type="ECO:0000259" key="14">
    <source>
        <dbReference type="Pfam" id="PF10433"/>
    </source>
</evidence>
<comment type="subcellular location">
    <subcellularLocation>
        <location evidence="1">Nucleus</location>
    </subcellularLocation>
</comment>
<evidence type="ECO:0000256" key="8">
    <source>
        <dbReference type="ARBA" id="ARBA00040134"/>
    </source>
</evidence>
<feature type="domain" description="RSE1/DDB1/CPSF1 first beta-propeller" evidence="14">
    <location>
        <begin position="403"/>
        <end position="804"/>
    </location>
</feature>
<keyword evidence="12" id="KW-0472">Membrane</keyword>
<feature type="transmembrane region" description="Helical" evidence="12">
    <location>
        <begin position="17"/>
        <end position="36"/>
    </location>
</feature>
<dbReference type="GO" id="GO:0008380">
    <property type="term" value="P:RNA splicing"/>
    <property type="evidence" value="ECO:0007669"/>
    <property type="project" value="UniProtKB-KW"/>
</dbReference>
<gene>
    <name evidence="16" type="ORF">UBRO2_01963</name>
</gene>
<evidence type="ECO:0000256" key="7">
    <source>
        <dbReference type="ARBA" id="ARBA00038266"/>
    </source>
</evidence>
<protein>
    <recommendedName>
        <fullName evidence="8">Pre-mRNA-splicing factor RSE1</fullName>
    </recommendedName>
    <alternativeName>
        <fullName evidence="10">Pre-mRNA-splicing factor rse1</fullName>
    </alternativeName>
</protein>
<sequence length="1608" mass="177348">MWCDNCLLVFPLRTGAMVWNVFIAAYNLAGSILLFNKGQFLFFNYPEYQIYGGIGMAVMAICILTTIGMANNSYMFMRLCFFVWPIILIVVAVRAGFMIFQLDRQQSKIIWSCNNGGQQWGTAGEASLSAGTMPSGLCSAGFHSLYIAFVFSLAIDLALQVYAYFMCWRFKKRIEHYYALATKEQNIYSFYNDLPEHIILSNLIYGFLQRSITPAMASSPTAHARRIQAPPISSSQSFPGESPPPMPVPPTSSALCFPERAHNSNTSSHLFKIQKRLEHVAPFSAAEADTADQKAIRNITLSAAPPFHSTSSSDARPDQSANTQEHLVSHQERYYTAPSETVCTTASINHPNNFDPLPERLDFVTLETLIGPSTSGARSTSSSTTFNMDGMHLYNLTLQPSGSVNATVVGQFSGTRQQEIVVAKGSRLELLRPDTSTGKVETVLSQDAFGVVRSLAAFRLTGGSKDYLIVGSDSGRIVILEFQPQTNSFDKVHQETFGRSGSRRIVPGQYLATDPKGRATMIGAMEKAKLVYILNRDAQANLTISSPLEAHRPNGIVHHIVGVDVGFENPLFACLEIDYSESDHDPSGRAYDEAEKTLTYYELDLGLNHVVRKWSEPVDPRSNLLVQVPGGYNQNLEKWDGPSGVLVCSEDFITYKHQDQPEHRVPIPRRLNPIEKMSERRGTLVVASVLHKMKNAFFFLVQTEDGDLFKITMEHQDDEIRSLKIKYFDTVPVASGLAILRSGFLFVACEFGPQLLYSFQKLGDDDDLPEYISTDYDENGAGRRRPQLPTFTPRSLDNLVQVDEMPSLDPILDAKPLNPLASDSPQIFVACGRGARSSFKMLRHGLEAQEAVSSDLPGVPNAVWTTKITRQDEYDSYIILSFVNGTLVLSIGETIEEVGDSGFLTSSPTLAVQQLGEDALLQVHPYGIRHILVDKQVNEWATPSLPNGVQTTIVATCTNERQVAVALSSNELVYFELDMDGQLNEYQDRKATGATVLTMSMADCPEGRQRTPYLAAGCDDSTVRIISLEPASTLASISIQALTAPASSICVAEMKDATVDRNQATTFVNIGLSNGVFLRTVLDAMTGQLTDTRTRFLGSKAVRLIRTKVHGQSAVMALSTRTWLSFTYQSRLQFTPLIFDALDHAWSFSAELCPEGLIGIVGSTLRIFTIPSLASKLKQDSVALSYTPRKIAHHSDEQGLFYVVEADRRTLSPGAQRRRVEALEKELKPHQRGVLDLKPAEFGLIRGEAGNWASCVRVVDGPQSQTTHKIELDDNETAFSVAIVPFASAEKESFLVVGSAVDVVLSPRSFKKAYLTTYRLINGGRELEVHHKTEIDDIPLVLRPFQGRLLAGVGKALRIYDLGKKKLLRKCENKSFPTAIVSLDAQGSRIVVGDMQESIVFASYKPLENRLVTFADDVMPKFVTRCTMLDYDTVAAADKFGNLYVLRIDADTSRSVDEDPTGMTIVHEKPVLMGAAHKATLLAHYFVGDIITSLNRTVMVPGGREVLMYTGISGTIGALVPFVSKEDVDTLSTLQTQLRQENNSLVGRDHLAYRSSYAPVKSVIDGDLCETFGLLQPAKQNAIAQELDRKPSEINKKLAQLREGATGF</sequence>
<evidence type="ECO:0000256" key="11">
    <source>
        <dbReference type="SAM" id="MobiDB-lite"/>
    </source>
</evidence>
<dbReference type="FunFam" id="2.130.10.10:FF:000068">
    <property type="entry name" value="Pre-mRNA-splicing factor rse1, variant"/>
    <property type="match status" value="1"/>
</dbReference>
<keyword evidence="4" id="KW-0747">Spliceosome</keyword>
<evidence type="ECO:0000313" key="17">
    <source>
        <dbReference type="Proteomes" id="UP000658997"/>
    </source>
</evidence>
<evidence type="ECO:0000256" key="10">
    <source>
        <dbReference type="ARBA" id="ARBA00068521"/>
    </source>
</evidence>
<organism evidence="16 17">
    <name type="scientific">Ustilago bromivora</name>
    <dbReference type="NCBI Taxonomy" id="307758"/>
    <lineage>
        <taxon>Eukaryota</taxon>
        <taxon>Fungi</taxon>
        <taxon>Dikarya</taxon>
        <taxon>Basidiomycota</taxon>
        <taxon>Ustilaginomycotina</taxon>
        <taxon>Ustilaginomycetes</taxon>
        <taxon>Ustilaginales</taxon>
        <taxon>Ustilaginaceae</taxon>
        <taxon>Ustilago</taxon>
    </lineage>
</organism>
<evidence type="ECO:0000256" key="3">
    <source>
        <dbReference type="ARBA" id="ARBA00022664"/>
    </source>
</evidence>
<evidence type="ECO:0000256" key="9">
    <source>
        <dbReference type="ARBA" id="ARBA00055157"/>
    </source>
</evidence>
<dbReference type="GO" id="GO:0003676">
    <property type="term" value="F:nucleic acid binding"/>
    <property type="evidence" value="ECO:0007669"/>
    <property type="project" value="InterPro"/>
</dbReference>
<dbReference type="EMBL" id="ULHB01000028">
    <property type="protein sequence ID" value="SYW77771.1"/>
    <property type="molecule type" value="Genomic_DNA"/>
</dbReference>
<evidence type="ECO:0000259" key="15">
    <source>
        <dbReference type="Pfam" id="PF23726"/>
    </source>
</evidence>
<feature type="region of interest" description="Disordered" evidence="11">
    <location>
        <begin position="303"/>
        <end position="324"/>
    </location>
</feature>
<feature type="domain" description="RSE1/DDB1/CPSF1 C-terminal" evidence="13">
    <location>
        <begin position="1253"/>
        <end position="1572"/>
    </location>
</feature>
<dbReference type="Gene3D" id="2.130.10.10">
    <property type="entry name" value="YVTN repeat-like/Quinoprotein amine dehydrogenase"/>
    <property type="match status" value="3"/>
</dbReference>
<dbReference type="GO" id="GO:0006397">
    <property type="term" value="P:mRNA processing"/>
    <property type="evidence" value="ECO:0007669"/>
    <property type="project" value="UniProtKB-KW"/>
</dbReference>
<keyword evidence="3" id="KW-0507">mRNA processing</keyword>
<keyword evidence="17" id="KW-1185">Reference proteome</keyword>
<dbReference type="InterPro" id="IPR058543">
    <property type="entry name" value="Beta-prop_RSE1/DDB1/CPSF1_2nd"/>
</dbReference>
<accession>A0A8H8TQ11</accession>
<feature type="domain" description="RSE1/DDB1/CPSF1 second beta-propeller" evidence="15">
    <location>
        <begin position="849"/>
        <end position="1170"/>
    </location>
</feature>
<feature type="region of interest" description="Disordered" evidence="11">
    <location>
        <begin position="231"/>
        <end position="250"/>
    </location>
</feature>
<feature type="compositionally biased region" description="Polar residues" evidence="11">
    <location>
        <begin position="308"/>
        <end position="324"/>
    </location>
</feature>
<dbReference type="InterPro" id="IPR004871">
    <property type="entry name" value="RSE1/DDB1/CPSF1_C"/>
</dbReference>
<dbReference type="InterPro" id="IPR036322">
    <property type="entry name" value="WD40_repeat_dom_sf"/>
</dbReference>
<dbReference type="FunFam" id="2.130.10.10:FF:001143">
    <property type="entry name" value="Pre-mRNA-splicing factor rse-1, putative"/>
    <property type="match status" value="1"/>
</dbReference>
<dbReference type="Pfam" id="PF23726">
    <property type="entry name" value="Beta-prop_RSE1_2nd"/>
    <property type="match status" value="1"/>
</dbReference>
<dbReference type="PANTHER" id="PTHR10644">
    <property type="entry name" value="DNA REPAIR/RNA PROCESSING CPSF FAMILY"/>
    <property type="match status" value="1"/>
</dbReference>
<dbReference type="SUPFAM" id="SSF50978">
    <property type="entry name" value="WD40 repeat-like"/>
    <property type="match status" value="1"/>
</dbReference>
<keyword evidence="12" id="KW-1133">Transmembrane helix</keyword>
<evidence type="ECO:0000256" key="2">
    <source>
        <dbReference type="ARBA" id="ARBA00011524"/>
    </source>
</evidence>
<evidence type="ECO:0000256" key="5">
    <source>
        <dbReference type="ARBA" id="ARBA00023187"/>
    </source>
</evidence>
<feature type="transmembrane region" description="Helical" evidence="12">
    <location>
        <begin position="145"/>
        <end position="165"/>
    </location>
</feature>
<dbReference type="Gene3D" id="1.10.150.910">
    <property type="match status" value="1"/>
</dbReference>
<evidence type="ECO:0000259" key="13">
    <source>
        <dbReference type="Pfam" id="PF03178"/>
    </source>
</evidence>
<name>A0A8H8TQ11_9BASI</name>
<comment type="function">
    <text evidence="9">Involved in pre-mRNA splicing and cell cycle control.</text>
</comment>
<dbReference type="InterPro" id="IPR050358">
    <property type="entry name" value="RSE1/DDB1/CFT1"/>
</dbReference>
<evidence type="ECO:0000256" key="1">
    <source>
        <dbReference type="ARBA" id="ARBA00004123"/>
    </source>
</evidence>
<dbReference type="Proteomes" id="UP000658997">
    <property type="component" value="Unassembled WGS sequence"/>
</dbReference>
<feature type="transmembrane region" description="Helical" evidence="12">
    <location>
        <begin position="48"/>
        <end position="70"/>
    </location>
</feature>
<evidence type="ECO:0000313" key="16">
    <source>
        <dbReference type="EMBL" id="SYW77771.1"/>
    </source>
</evidence>
<dbReference type="InterPro" id="IPR018846">
    <property type="entry name" value="Beta-prop_RSE1/DDB1/CPSF1_1st"/>
</dbReference>
<dbReference type="Pfam" id="PF10433">
    <property type="entry name" value="Beta-prop_RSE1_1st"/>
    <property type="match status" value="1"/>
</dbReference>
<keyword evidence="6" id="KW-0539">Nucleus</keyword>
<proteinExistence type="inferred from homology"/>
<keyword evidence="5" id="KW-0508">mRNA splicing</keyword>
<keyword evidence="12" id="KW-0812">Transmembrane</keyword>
<dbReference type="GO" id="GO:0005681">
    <property type="term" value="C:spliceosomal complex"/>
    <property type="evidence" value="ECO:0007669"/>
    <property type="project" value="UniProtKB-KW"/>
</dbReference>
<evidence type="ECO:0000256" key="6">
    <source>
        <dbReference type="ARBA" id="ARBA00023242"/>
    </source>
</evidence>
<feature type="compositionally biased region" description="Pro residues" evidence="11">
    <location>
        <begin position="241"/>
        <end position="250"/>
    </location>
</feature>
<dbReference type="InterPro" id="IPR015943">
    <property type="entry name" value="WD40/YVTN_repeat-like_dom_sf"/>
</dbReference>
<dbReference type="Pfam" id="PF03178">
    <property type="entry name" value="CPSF_A"/>
    <property type="match status" value="1"/>
</dbReference>
<comment type="caution">
    <text evidence="16">The sequence shown here is derived from an EMBL/GenBank/DDBJ whole genome shotgun (WGS) entry which is preliminary data.</text>
</comment>
<evidence type="ECO:0000256" key="4">
    <source>
        <dbReference type="ARBA" id="ARBA00022728"/>
    </source>
</evidence>
<evidence type="ECO:0000256" key="12">
    <source>
        <dbReference type="SAM" id="Phobius"/>
    </source>
</evidence>
<comment type="subunit">
    <text evidence="2">Associated with the spliceosome.</text>
</comment>
<comment type="similarity">
    <text evidence="7">Belongs to the RSE1 family.</text>
</comment>
<feature type="transmembrane region" description="Helical" evidence="12">
    <location>
        <begin position="76"/>
        <end position="100"/>
    </location>
</feature>
<reference evidence="16" key="1">
    <citation type="submission" date="2018-08" db="EMBL/GenBank/DDBJ databases">
        <authorList>
            <person name="Guldener U."/>
        </authorList>
    </citation>
    <scope>NUCLEOTIDE SEQUENCE</scope>
    <source>
        <strain evidence="16">UB2</strain>
    </source>
</reference>